<reference evidence="1 2" key="1">
    <citation type="submission" date="2023-07" db="EMBL/GenBank/DDBJ databases">
        <title>Genomic Encyclopedia of Type Strains, Phase IV (KMG-IV): sequencing the most valuable type-strain genomes for metagenomic binning, comparative biology and taxonomic classification.</title>
        <authorList>
            <person name="Goeker M."/>
        </authorList>
    </citation>
    <scope>NUCLEOTIDE SEQUENCE [LARGE SCALE GENOMIC DNA]</scope>
    <source>
        <strain evidence="1 2">DSM 19562</strain>
    </source>
</reference>
<comment type="caution">
    <text evidence="1">The sequence shown here is derived from an EMBL/GenBank/DDBJ whole genome shotgun (WGS) entry which is preliminary data.</text>
</comment>
<dbReference type="Proteomes" id="UP001236369">
    <property type="component" value="Unassembled WGS sequence"/>
</dbReference>
<evidence type="ECO:0000313" key="1">
    <source>
        <dbReference type="EMBL" id="MDQ0445149.1"/>
    </source>
</evidence>
<sequence length="127" mass="14104">MGRATSFRATCITQAANPTLDLSNPKVFGRLIKDVFASINKSRRTAPDGPTFEHLKYLYPGIEDRYLKEAIKQAVSFDMACVANFHYNSDSYIDDCKIAVAFAAAENPGFSAKTIAIAEHYLMISMR</sequence>
<accession>A0ABU0HS33</accession>
<protein>
    <submittedName>
        <fullName evidence="1">Uncharacterized protein</fullName>
    </submittedName>
</protein>
<keyword evidence="2" id="KW-1185">Reference proteome</keyword>
<dbReference type="RefSeq" id="WP_238249524.1">
    <property type="nucleotide sequence ID" value="NZ_BPQX01000032.1"/>
</dbReference>
<gene>
    <name evidence="1" type="ORF">QO016_004676</name>
</gene>
<name>A0ABU0HS33_9HYPH</name>
<evidence type="ECO:0000313" key="2">
    <source>
        <dbReference type="Proteomes" id="UP001236369"/>
    </source>
</evidence>
<dbReference type="EMBL" id="JAUSVV010000021">
    <property type="protein sequence ID" value="MDQ0445149.1"/>
    <property type="molecule type" value="Genomic_DNA"/>
</dbReference>
<organism evidence="1 2">
    <name type="scientific">Methylobacterium persicinum</name>
    <dbReference type="NCBI Taxonomy" id="374426"/>
    <lineage>
        <taxon>Bacteria</taxon>
        <taxon>Pseudomonadati</taxon>
        <taxon>Pseudomonadota</taxon>
        <taxon>Alphaproteobacteria</taxon>
        <taxon>Hyphomicrobiales</taxon>
        <taxon>Methylobacteriaceae</taxon>
        <taxon>Methylobacterium</taxon>
    </lineage>
</organism>
<proteinExistence type="predicted"/>